<dbReference type="EMBL" id="BAAAFZ010000008">
    <property type="protein sequence ID" value="GAA0570980.1"/>
    <property type="molecule type" value="Genomic_DNA"/>
</dbReference>
<evidence type="ECO:0008006" key="5">
    <source>
        <dbReference type="Google" id="ProtNLM"/>
    </source>
</evidence>
<reference evidence="4" key="1">
    <citation type="journal article" date="2019" name="Int. J. Syst. Evol. Microbiol.">
        <title>The Global Catalogue of Microorganisms (GCM) 10K type strain sequencing project: providing services to taxonomists for standard genome sequencing and annotation.</title>
        <authorList>
            <consortium name="The Broad Institute Genomics Platform"/>
            <consortium name="The Broad Institute Genome Sequencing Center for Infectious Disease"/>
            <person name="Wu L."/>
            <person name="Ma J."/>
        </authorList>
    </citation>
    <scope>NUCLEOTIDE SEQUENCE [LARGE SCALE GENOMIC DNA]</scope>
    <source>
        <strain evidence="4">JCM 9933</strain>
    </source>
</reference>
<evidence type="ECO:0000256" key="2">
    <source>
        <dbReference type="SAM" id="SignalP"/>
    </source>
</evidence>
<dbReference type="Proteomes" id="UP001501588">
    <property type="component" value="Unassembled WGS sequence"/>
</dbReference>
<feature type="signal peptide" evidence="2">
    <location>
        <begin position="1"/>
        <end position="20"/>
    </location>
</feature>
<feature type="compositionally biased region" description="Low complexity" evidence="1">
    <location>
        <begin position="466"/>
        <end position="476"/>
    </location>
</feature>
<evidence type="ECO:0000256" key="1">
    <source>
        <dbReference type="SAM" id="MobiDB-lite"/>
    </source>
</evidence>
<accession>A0ABP3PTT8</accession>
<organism evidence="3 4">
    <name type="scientific">Craurococcus roseus</name>
    <dbReference type="NCBI Taxonomy" id="77585"/>
    <lineage>
        <taxon>Bacteria</taxon>
        <taxon>Pseudomonadati</taxon>
        <taxon>Pseudomonadota</taxon>
        <taxon>Alphaproteobacteria</taxon>
        <taxon>Acetobacterales</taxon>
        <taxon>Acetobacteraceae</taxon>
        <taxon>Craurococcus</taxon>
    </lineage>
</organism>
<dbReference type="Gene3D" id="2.130.10.10">
    <property type="entry name" value="YVTN repeat-like/Quinoprotein amine dehydrogenase"/>
    <property type="match status" value="2"/>
</dbReference>
<evidence type="ECO:0000313" key="4">
    <source>
        <dbReference type="Proteomes" id="UP001501588"/>
    </source>
</evidence>
<keyword evidence="4" id="KW-1185">Reference proteome</keyword>
<proteinExistence type="predicted"/>
<feature type="chain" id="PRO_5046455907" description="YncE family protein" evidence="2">
    <location>
        <begin position="21"/>
        <end position="476"/>
    </location>
</feature>
<sequence length="476" mass="48626">MPARLRCAAAALLLLPAAAAAQQAAGTVAAVSGRDALAVHDLATGAELARFPVPVASSDVQVTREGVAALAHTAAGQVVLVDLAARPPRELARVPSSSLGATRPVHVYLPPEAGGRRLLVVLNDGEDARTPPGEDPADSSMLFVDATPGSPTYLRPLGEVRLGRGHHKAGFSPRRARAVVSNIGDCARVLTVVDYSEPSEPRAVRHFSAAEFGFDGSVPDRTCDPTGRAGVSLAPHGVGASAATGAVFHFLTGTGQVAAVDADAEPPALRWVRTSGLGGNAAKDLPGGAFVAVPQRAPREWGLRASGTPCQVGQLAVVEAAGPALAAEVPILYDGPGCARALADGPERFASPTYPIASPDGRTLFLQLGTLPAPRGTAAESRRLAVFDLSDPRRPAQLPSVEVGRGNAGRDHAMTGDGRLLLVPNALDDTVSVVGVAERRVVATFPTIGGPYRLGTFGPEGPSKPTGPATPAPGTR</sequence>
<protein>
    <recommendedName>
        <fullName evidence="5">YncE family protein</fullName>
    </recommendedName>
</protein>
<feature type="region of interest" description="Disordered" evidence="1">
    <location>
        <begin position="454"/>
        <end position="476"/>
    </location>
</feature>
<dbReference type="InterPro" id="IPR011044">
    <property type="entry name" value="Quino_amine_DH_bsu"/>
</dbReference>
<dbReference type="RefSeq" id="WP_343893764.1">
    <property type="nucleotide sequence ID" value="NZ_BAAAFZ010000008.1"/>
</dbReference>
<keyword evidence="2" id="KW-0732">Signal</keyword>
<comment type="caution">
    <text evidence="3">The sequence shown here is derived from an EMBL/GenBank/DDBJ whole genome shotgun (WGS) entry which is preliminary data.</text>
</comment>
<gene>
    <name evidence="3" type="ORF">GCM10009416_06970</name>
</gene>
<dbReference type="SUPFAM" id="SSF50969">
    <property type="entry name" value="YVTN repeat-like/Quinoprotein amine dehydrogenase"/>
    <property type="match status" value="1"/>
</dbReference>
<evidence type="ECO:0000313" key="3">
    <source>
        <dbReference type="EMBL" id="GAA0570980.1"/>
    </source>
</evidence>
<dbReference type="InterPro" id="IPR015943">
    <property type="entry name" value="WD40/YVTN_repeat-like_dom_sf"/>
</dbReference>
<name>A0ABP3PTT8_9PROT</name>